<reference evidence="1" key="1">
    <citation type="submission" date="2018-02" db="EMBL/GenBank/DDBJ databases">
        <title>Rhizophora mucronata_Transcriptome.</title>
        <authorList>
            <person name="Meera S.P."/>
            <person name="Sreeshan A."/>
            <person name="Augustine A."/>
        </authorList>
    </citation>
    <scope>NUCLEOTIDE SEQUENCE</scope>
    <source>
        <tissue evidence="1">Leaf</tissue>
    </source>
</reference>
<accession>A0A2P2NJ08</accession>
<proteinExistence type="predicted"/>
<protein>
    <submittedName>
        <fullName evidence="1">Uncharacterized protein</fullName>
    </submittedName>
</protein>
<evidence type="ECO:0000313" key="1">
    <source>
        <dbReference type="EMBL" id="MBX42478.1"/>
    </source>
</evidence>
<name>A0A2P2NJ08_RHIMU</name>
<dbReference type="AlphaFoldDB" id="A0A2P2NJ08"/>
<organism evidence="1">
    <name type="scientific">Rhizophora mucronata</name>
    <name type="common">Asiatic mangrove</name>
    <dbReference type="NCBI Taxonomy" id="61149"/>
    <lineage>
        <taxon>Eukaryota</taxon>
        <taxon>Viridiplantae</taxon>
        <taxon>Streptophyta</taxon>
        <taxon>Embryophyta</taxon>
        <taxon>Tracheophyta</taxon>
        <taxon>Spermatophyta</taxon>
        <taxon>Magnoliopsida</taxon>
        <taxon>eudicotyledons</taxon>
        <taxon>Gunneridae</taxon>
        <taxon>Pentapetalae</taxon>
        <taxon>rosids</taxon>
        <taxon>fabids</taxon>
        <taxon>Malpighiales</taxon>
        <taxon>Rhizophoraceae</taxon>
        <taxon>Rhizophora</taxon>
    </lineage>
</organism>
<dbReference type="EMBL" id="GGEC01061994">
    <property type="protein sequence ID" value="MBX42478.1"/>
    <property type="molecule type" value="Transcribed_RNA"/>
</dbReference>
<sequence length="34" mass="4104">MILKFCPYSSRGVPSKMLYKISFLHLNFLYQQIH</sequence>